<keyword evidence="1" id="KW-0472">Membrane</keyword>
<dbReference type="AlphaFoldDB" id="A0A8T0C9D7"/>
<comment type="caution">
    <text evidence="2">The sequence shown here is derived from an EMBL/GenBank/DDBJ whole genome shotgun (WGS) entry which is preliminary data.</text>
</comment>
<evidence type="ECO:0000313" key="3">
    <source>
        <dbReference type="Proteomes" id="UP000016480"/>
    </source>
</evidence>
<evidence type="ECO:0000313" key="2">
    <source>
        <dbReference type="EMBL" id="KAF7786585.1"/>
    </source>
</evidence>
<organism evidence="2 3">
    <name type="scientific">Pseudoalteromonas rubra</name>
    <dbReference type="NCBI Taxonomy" id="43658"/>
    <lineage>
        <taxon>Bacteria</taxon>
        <taxon>Pseudomonadati</taxon>
        <taxon>Pseudomonadota</taxon>
        <taxon>Gammaproteobacteria</taxon>
        <taxon>Alteromonadales</taxon>
        <taxon>Pseudoalteromonadaceae</taxon>
        <taxon>Pseudoalteromonas</taxon>
    </lineage>
</organism>
<gene>
    <name evidence="2" type="ORF">PRUB_a1198</name>
</gene>
<dbReference type="Proteomes" id="UP000016480">
    <property type="component" value="Unassembled WGS sequence"/>
</dbReference>
<feature type="transmembrane region" description="Helical" evidence="1">
    <location>
        <begin position="12"/>
        <end position="30"/>
    </location>
</feature>
<proteinExistence type="predicted"/>
<keyword evidence="1" id="KW-0812">Transmembrane</keyword>
<evidence type="ECO:0000256" key="1">
    <source>
        <dbReference type="SAM" id="Phobius"/>
    </source>
</evidence>
<reference evidence="2 3" key="1">
    <citation type="journal article" date="2012" name="J. Bacteriol.">
        <title>Genome sequence of the cycloprodigiosin-producing bacterial strain Pseudoalteromonas rubra ATCC 29570(T).</title>
        <authorList>
            <person name="Xie B.B."/>
            <person name="Shu Y.L."/>
            <person name="Qin Q.L."/>
            <person name="Rong J.C."/>
            <person name="Zhang X.Y."/>
            <person name="Chen X.L."/>
            <person name="Zhou B.C."/>
            <person name="Zhang Y.Z."/>
        </authorList>
    </citation>
    <scope>NUCLEOTIDE SEQUENCE [LARGE SCALE GENOMIC DNA]</scope>
    <source>
        <strain evidence="2 3">DSM 6842</strain>
    </source>
</reference>
<dbReference type="EMBL" id="AHCD03000035">
    <property type="protein sequence ID" value="KAF7786585.1"/>
    <property type="molecule type" value="Genomic_DNA"/>
</dbReference>
<keyword evidence="1" id="KW-1133">Transmembrane helix</keyword>
<sequence length="48" mass="5574">MACLALKYRVQMTMICFVFQLCQTQLFIVLKGYQVMTTKDCGTEIVYV</sequence>
<protein>
    <submittedName>
        <fullName evidence="2">Uncharacterized protein</fullName>
    </submittedName>
</protein>
<accession>A0A8T0C9D7</accession>
<name>A0A8T0C9D7_9GAMM</name>